<dbReference type="PANTHER" id="PTHR43630">
    <property type="entry name" value="POLY-BETA-1,6-N-ACETYL-D-GLUCOSAMINE SYNTHASE"/>
    <property type="match status" value="1"/>
</dbReference>
<comment type="caution">
    <text evidence="5">The sequence shown here is derived from an EMBL/GenBank/DDBJ whole genome shotgun (WGS) entry which is preliminary data.</text>
</comment>
<evidence type="ECO:0000256" key="1">
    <source>
        <dbReference type="ARBA" id="ARBA00006739"/>
    </source>
</evidence>
<accession>A0ABP4P858</accession>
<evidence type="ECO:0000256" key="3">
    <source>
        <dbReference type="ARBA" id="ARBA00022679"/>
    </source>
</evidence>
<proteinExistence type="inferred from homology"/>
<reference evidence="6" key="1">
    <citation type="journal article" date="2019" name="Int. J. Syst. Evol. Microbiol.">
        <title>The Global Catalogue of Microorganisms (GCM) 10K type strain sequencing project: providing services to taxonomists for standard genome sequencing and annotation.</title>
        <authorList>
            <consortium name="The Broad Institute Genomics Platform"/>
            <consortium name="The Broad Institute Genome Sequencing Center for Infectious Disease"/>
            <person name="Wu L."/>
            <person name="Ma J."/>
        </authorList>
    </citation>
    <scope>NUCLEOTIDE SEQUENCE [LARGE SCALE GENOMIC DNA]</scope>
    <source>
        <strain evidence="6">JCM 15933</strain>
    </source>
</reference>
<dbReference type="EMBL" id="BAAAQD010000051">
    <property type="protein sequence ID" value="GAA1574142.1"/>
    <property type="molecule type" value="Genomic_DNA"/>
</dbReference>
<organism evidence="5 6">
    <name type="scientific">Dactylosporangium maewongense</name>
    <dbReference type="NCBI Taxonomy" id="634393"/>
    <lineage>
        <taxon>Bacteria</taxon>
        <taxon>Bacillati</taxon>
        <taxon>Actinomycetota</taxon>
        <taxon>Actinomycetes</taxon>
        <taxon>Micromonosporales</taxon>
        <taxon>Micromonosporaceae</taxon>
        <taxon>Dactylosporangium</taxon>
    </lineage>
</organism>
<sequence>MTSLRTPRVSIGIPAYNEAANIGRLVRGLLAQDETGYELVEIVVASDGSSDDTAAIVQGFSDQRVKLRDSRERLGKTTRMNQLLSDFDGDILILLDADVAVGAPDFVSCAARDFRPKYGVMAVNAVPLAGRTLVEKCVVAGSSAVEQAAAHWDGGSNYLAFRGACLVLGQEFARRLELPASLVSNDAYVYFRARQLGYTPKYAREIRVRFRVPATLRDHLRQSERFQHSSAELARALADLSIPTSYRVPRGILVRAFLTQLRRRPLALVGYVVLTVHTRVHIGRKPDVTWDIATSTKELGIASCTTEQ</sequence>
<keyword evidence="6" id="KW-1185">Reference proteome</keyword>
<gene>
    <name evidence="5" type="ORF">GCM10009827_115040</name>
</gene>
<dbReference type="InterPro" id="IPR001173">
    <property type="entry name" value="Glyco_trans_2-like"/>
</dbReference>
<evidence type="ECO:0000313" key="6">
    <source>
        <dbReference type="Proteomes" id="UP001501470"/>
    </source>
</evidence>
<dbReference type="Pfam" id="PF00535">
    <property type="entry name" value="Glycos_transf_2"/>
    <property type="match status" value="1"/>
</dbReference>
<dbReference type="Gene3D" id="3.90.550.10">
    <property type="entry name" value="Spore Coat Polysaccharide Biosynthesis Protein SpsA, Chain A"/>
    <property type="match status" value="1"/>
</dbReference>
<evidence type="ECO:0000313" key="5">
    <source>
        <dbReference type="EMBL" id="GAA1574142.1"/>
    </source>
</evidence>
<keyword evidence="3" id="KW-0808">Transferase</keyword>
<keyword evidence="2" id="KW-0328">Glycosyltransferase</keyword>
<dbReference type="RefSeq" id="WP_344515043.1">
    <property type="nucleotide sequence ID" value="NZ_BAAAQD010000051.1"/>
</dbReference>
<dbReference type="Proteomes" id="UP001501470">
    <property type="component" value="Unassembled WGS sequence"/>
</dbReference>
<dbReference type="SUPFAM" id="SSF53448">
    <property type="entry name" value="Nucleotide-diphospho-sugar transferases"/>
    <property type="match status" value="1"/>
</dbReference>
<evidence type="ECO:0000259" key="4">
    <source>
        <dbReference type="Pfam" id="PF00535"/>
    </source>
</evidence>
<comment type="similarity">
    <text evidence="1">Belongs to the glycosyltransferase 2 family.</text>
</comment>
<feature type="domain" description="Glycosyltransferase 2-like" evidence="4">
    <location>
        <begin position="10"/>
        <end position="101"/>
    </location>
</feature>
<protein>
    <recommendedName>
        <fullName evidence="4">Glycosyltransferase 2-like domain-containing protein</fullName>
    </recommendedName>
</protein>
<dbReference type="PANTHER" id="PTHR43630:SF1">
    <property type="entry name" value="POLY-BETA-1,6-N-ACETYL-D-GLUCOSAMINE SYNTHASE"/>
    <property type="match status" value="1"/>
</dbReference>
<name>A0ABP4P858_9ACTN</name>
<evidence type="ECO:0000256" key="2">
    <source>
        <dbReference type="ARBA" id="ARBA00022676"/>
    </source>
</evidence>
<dbReference type="InterPro" id="IPR029044">
    <property type="entry name" value="Nucleotide-diphossugar_trans"/>
</dbReference>